<dbReference type="SUPFAM" id="SSF56281">
    <property type="entry name" value="Metallo-hydrolase/oxidoreductase"/>
    <property type="match status" value="1"/>
</dbReference>
<name>A0A1A9HYZ2_9BACT</name>
<comment type="similarity">
    <text evidence="1">Belongs to the metallo-beta-lactamase superfamily.</text>
</comment>
<reference evidence="6 7" key="1">
    <citation type="submission" date="2016-05" db="EMBL/GenBank/DDBJ databases">
        <title>Niabella ginsenosidivorans BS26 whole genome sequencing.</title>
        <authorList>
            <person name="Im W.T."/>
            <person name="Siddiqi M.Z."/>
        </authorList>
    </citation>
    <scope>NUCLEOTIDE SEQUENCE [LARGE SCALE GENOMIC DNA]</scope>
    <source>
        <strain evidence="6 7">BS26</strain>
    </source>
</reference>
<dbReference type="GO" id="GO:0046872">
    <property type="term" value="F:metal ion binding"/>
    <property type="evidence" value="ECO:0007669"/>
    <property type="project" value="UniProtKB-KW"/>
</dbReference>
<dbReference type="CDD" id="cd07720">
    <property type="entry name" value="OPHC2-like_MBL-fold"/>
    <property type="match status" value="1"/>
</dbReference>
<dbReference type="Gene3D" id="3.60.15.10">
    <property type="entry name" value="Ribonuclease Z/Hydroxyacylglutathione hydrolase-like"/>
    <property type="match status" value="1"/>
</dbReference>
<dbReference type="SMART" id="SM00849">
    <property type="entry name" value="Lactamase_B"/>
    <property type="match status" value="1"/>
</dbReference>
<dbReference type="OrthoDB" id="9802248at2"/>
<evidence type="ECO:0000313" key="7">
    <source>
        <dbReference type="Proteomes" id="UP000077667"/>
    </source>
</evidence>
<evidence type="ECO:0000256" key="1">
    <source>
        <dbReference type="ARBA" id="ARBA00007749"/>
    </source>
</evidence>
<evidence type="ECO:0000256" key="2">
    <source>
        <dbReference type="ARBA" id="ARBA00022723"/>
    </source>
</evidence>
<keyword evidence="3 6" id="KW-0378">Hydrolase</keyword>
<evidence type="ECO:0000256" key="4">
    <source>
        <dbReference type="ARBA" id="ARBA00022833"/>
    </source>
</evidence>
<keyword evidence="4" id="KW-0862">Zinc</keyword>
<dbReference type="RefSeq" id="WP_067750803.1">
    <property type="nucleotide sequence ID" value="NZ_CP015772.1"/>
</dbReference>
<dbReference type="Proteomes" id="UP000077667">
    <property type="component" value="Chromosome"/>
</dbReference>
<dbReference type="InterPro" id="IPR051013">
    <property type="entry name" value="MBL_superfamily_lactonases"/>
</dbReference>
<evidence type="ECO:0000259" key="5">
    <source>
        <dbReference type="SMART" id="SM00849"/>
    </source>
</evidence>
<feature type="domain" description="Metallo-beta-lactamase" evidence="5">
    <location>
        <begin position="92"/>
        <end position="303"/>
    </location>
</feature>
<dbReference type="PANTHER" id="PTHR42978:SF6">
    <property type="entry name" value="QUORUM-QUENCHING LACTONASE YTNP-RELATED"/>
    <property type="match status" value="1"/>
</dbReference>
<organism evidence="6 7">
    <name type="scientific">Niabella ginsenosidivorans</name>
    <dbReference type="NCBI Taxonomy" id="1176587"/>
    <lineage>
        <taxon>Bacteria</taxon>
        <taxon>Pseudomonadati</taxon>
        <taxon>Bacteroidota</taxon>
        <taxon>Chitinophagia</taxon>
        <taxon>Chitinophagales</taxon>
        <taxon>Chitinophagaceae</taxon>
        <taxon>Niabella</taxon>
    </lineage>
</organism>
<dbReference type="InterPro" id="IPR001279">
    <property type="entry name" value="Metallo-B-lactamas"/>
</dbReference>
<keyword evidence="7" id="KW-1185">Reference proteome</keyword>
<dbReference type="STRING" id="1176587.A8C56_00775"/>
<keyword evidence="2" id="KW-0479">Metal-binding</keyword>
<accession>A0A1A9HYZ2</accession>
<dbReference type="Pfam" id="PF00753">
    <property type="entry name" value="Lactamase_B"/>
    <property type="match status" value="1"/>
</dbReference>
<evidence type="ECO:0000313" key="6">
    <source>
        <dbReference type="EMBL" id="ANH79701.1"/>
    </source>
</evidence>
<dbReference type="InterPro" id="IPR036866">
    <property type="entry name" value="RibonucZ/Hydroxyglut_hydro"/>
</dbReference>
<evidence type="ECO:0000256" key="3">
    <source>
        <dbReference type="ARBA" id="ARBA00022801"/>
    </source>
</evidence>
<dbReference type="AlphaFoldDB" id="A0A1A9HYZ2"/>
<protein>
    <submittedName>
        <fullName evidence="6">MBL fold metallo-hydrolase</fullName>
    </submittedName>
</protein>
<proteinExistence type="inferred from homology"/>
<dbReference type="PANTHER" id="PTHR42978">
    <property type="entry name" value="QUORUM-QUENCHING LACTONASE YTNP-RELATED-RELATED"/>
    <property type="match status" value="1"/>
</dbReference>
<dbReference type="GO" id="GO:0016787">
    <property type="term" value="F:hydrolase activity"/>
    <property type="evidence" value="ECO:0007669"/>
    <property type="project" value="UniProtKB-KW"/>
</dbReference>
<dbReference type="KEGG" id="nia:A8C56_00775"/>
<dbReference type="EMBL" id="CP015772">
    <property type="protein sequence ID" value="ANH79701.1"/>
    <property type="molecule type" value="Genomic_DNA"/>
</dbReference>
<gene>
    <name evidence="6" type="ORF">A8C56_00775</name>
</gene>
<sequence>MNRRRMLSSMTFAGLAASLPFGKLSAATKKEAAKEEIAGGFKKLQIGDLELYVLTDGFLQDKSTHFAPRADIAALRQLLAEHFRSTEHIDMAMNVPLIKTKDRLILLDTGMGIFADDNTGLLLKSLGAAGFSPDQITDVFISHAHPDHIGGVINEQDQLVFPNAKIFIAKTEHDFWMKATLADFNNSALKKEPEFLNMFIPKVQHLLTTIKPLLNYYDFEKPLYGTFSFQLAPGHTPGLTLTTIQSGNKRLLYVADLVHSDILLFPHPEWGFSGDTDLDLAIASRKKIMEQLAVTKTRALGYHLSWPGVGYTRKDGTAFTWVAEAYSRP</sequence>